<dbReference type="EMBL" id="JAAIUW010000001">
    <property type="protein sequence ID" value="KAF7844294.1"/>
    <property type="molecule type" value="Genomic_DNA"/>
</dbReference>
<comment type="caution">
    <text evidence="1">The sequence shown here is derived from an EMBL/GenBank/DDBJ whole genome shotgun (WGS) entry which is preliminary data.</text>
</comment>
<dbReference type="Proteomes" id="UP000634136">
    <property type="component" value="Unassembled WGS sequence"/>
</dbReference>
<dbReference type="AlphaFoldDB" id="A0A834XH70"/>
<keyword evidence="2" id="KW-1185">Reference proteome</keyword>
<name>A0A834XH70_9FABA</name>
<reference evidence="1" key="1">
    <citation type="submission" date="2020-09" db="EMBL/GenBank/DDBJ databases">
        <title>Genome-Enabled Discovery of Anthraquinone Biosynthesis in Senna tora.</title>
        <authorList>
            <person name="Kang S.-H."/>
            <person name="Pandey R.P."/>
            <person name="Lee C.-M."/>
            <person name="Sim J.-S."/>
            <person name="Jeong J.-T."/>
            <person name="Choi B.-S."/>
            <person name="Jung M."/>
            <person name="Ginzburg D."/>
            <person name="Zhao K."/>
            <person name="Won S.Y."/>
            <person name="Oh T.-J."/>
            <person name="Yu Y."/>
            <person name="Kim N.-H."/>
            <person name="Lee O.R."/>
            <person name="Lee T.-H."/>
            <person name="Bashyal P."/>
            <person name="Kim T.-S."/>
            <person name="Lee W.-H."/>
            <person name="Kawkins C."/>
            <person name="Kim C.-K."/>
            <person name="Kim J.S."/>
            <person name="Ahn B.O."/>
            <person name="Rhee S.Y."/>
            <person name="Sohng J.K."/>
        </authorList>
    </citation>
    <scope>NUCLEOTIDE SEQUENCE</scope>
    <source>
        <tissue evidence="1">Leaf</tissue>
    </source>
</reference>
<organism evidence="1 2">
    <name type="scientific">Senna tora</name>
    <dbReference type="NCBI Taxonomy" id="362788"/>
    <lineage>
        <taxon>Eukaryota</taxon>
        <taxon>Viridiplantae</taxon>
        <taxon>Streptophyta</taxon>
        <taxon>Embryophyta</taxon>
        <taxon>Tracheophyta</taxon>
        <taxon>Spermatophyta</taxon>
        <taxon>Magnoliopsida</taxon>
        <taxon>eudicotyledons</taxon>
        <taxon>Gunneridae</taxon>
        <taxon>Pentapetalae</taxon>
        <taxon>rosids</taxon>
        <taxon>fabids</taxon>
        <taxon>Fabales</taxon>
        <taxon>Fabaceae</taxon>
        <taxon>Caesalpinioideae</taxon>
        <taxon>Cassia clade</taxon>
        <taxon>Senna</taxon>
    </lineage>
</organism>
<gene>
    <name evidence="1" type="ORF">G2W53_001199</name>
</gene>
<accession>A0A834XH70</accession>
<evidence type="ECO:0000313" key="1">
    <source>
        <dbReference type="EMBL" id="KAF7844294.1"/>
    </source>
</evidence>
<evidence type="ECO:0000313" key="2">
    <source>
        <dbReference type="Proteomes" id="UP000634136"/>
    </source>
</evidence>
<sequence length="46" mass="4880">MSGGGGGDSSDSTPQVPRSRPLLCPLLLSSAIGNGHLFRKKNIYFF</sequence>
<protein>
    <submittedName>
        <fullName evidence="1">Uncharacterized protein</fullName>
    </submittedName>
</protein>
<proteinExistence type="predicted"/>